<dbReference type="InterPro" id="IPR036735">
    <property type="entry name" value="NGN_dom_sf"/>
</dbReference>
<dbReference type="RefSeq" id="WP_158658539.1">
    <property type="nucleotide sequence ID" value="NZ_AP027149.1"/>
</dbReference>
<dbReference type="OrthoDB" id="9787731at2"/>
<feature type="domain" description="NusG-like N-terminal" evidence="4">
    <location>
        <begin position="10"/>
        <end position="109"/>
    </location>
</feature>
<keyword evidence="1" id="KW-0889">Transcription antitermination</keyword>
<dbReference type="EMBL" id="CP019948">
    <property type="protein sequence ID" value="ARN83276.1"/>
    <property type="molecule type" value="Genomic_DNA"/>
</dbReference>
<evidence type="ECO:0000256" key="3">
    <source>
        <dbReference type="ARBA" id="ARBA00023163"/>
    </source>
</evidence>
<evidence type="ECO:0000259" key="4">
    <source>
        <dbReference type="SMART" id="SM00738"/>
    </source>
</evidence>
<organism evidence="5 6">
    <name type="scientific">Methylocystis bryophila</name>
    <dbReference type="NCBI Taxonomy" id="655015"/>
    <lineage>
        <taxon>Bacteria</taxon>
        <taxon>Pseudomonadati</taxon>
        <taxon>Pseudomonadota</taxon>
        <taxon>Alphaproteobacteria</taxon>
        <taxon>Hyphomicrobiales</taxon>
        <taxon>Methylocystaceae</taxon>
        <taxon>Methylocystis</taxon>
    </lineage>
</organism>
<dbReference type="InterPro" id="IPR008991">
    <property type="entry name" value="Translation_prot_SH3-like_sf"/>
</dbReference>
<dbReference type="CDD" id="cd06091">
    <property type="entry name" value="KOW_NusG"/>
    <property type="match status" value="1"/>
</dbReference>
<dbReference type="Gene3D" id="3.30.70.940">
    <property type="entry name" value="NusG, N-terminal domain"/>
    <property type="match status" value="1"/>
</dbReference>
<keyword evidence="2" id="KW-0805">Transcription regulation</keyword>
<dbReference type="InterPro" id="IPR005824">
    <property type="entry name" value="KOW"/>
</dbReference>
<dbReference type="SMART" id="SM00738">
    <property type="entry name" value="NGN"/>
    <property type="match status" value="1"/>
</dbReference>
<keyword evidence="6" id="KW-1185">Reference proteome</keyword>
<evidence type="ECO:0000313" key="5">
    <source>
        <dbReference type="EMBL" id="ARN83276.1"/>
    </source>
</evidence>
<dbReference type="InterPro" id="IPR006645">
    <property type="entry name" value="NGN-like_dom"/>
</dbReference>
<keyword evidence="3" id="KW-0804">Transcription</keyword>
<dbReference type="GO" id="GO:0006354">
    <property type="term" value="P:DNA-templated transcription elongation"/>
    <property type="evidence" value="ECO:0007669"/>
    <property type="project" value="InterPro"/>
</dbReference>
<gene>
    <name evidence="5" type="ORF">B1812_01470</name>
</gene>
<name>A0A1W6N0G7_9HYPH</name>
<evidence type="ECO:0000256" key="1">
    <source>
        <dbReference type="ARBA" id="ARBA00022814"/>
    </source>
</evidence>
<dbReference type="Pfam" id="PF02357">
    <property type="entry name" value="NusG"/>
    <property type="match status" value="1"/>
</dbReference>
<accession>A0A1W6N0G7</accession>
<dbReference type="KEGG" id="mbry:B1812_01470"/>
<dbReference type="GO" id="GO:0031564">
    <property type="term" value="P:transcription antitermination"/>
    <property type="evidence" value="ECO:0007669"/>
    <property type="project" value="UniProtKB-KW"/>
</dbReference>
<dbReference type="Proteomes" id="UP000193978">
    <property type="component" value="Chromosome"/>
</dbReference>
<evidence type="ECO:0000256" key="2">
    <source>
        <dbReference type="ARBA" id="ARBA00023015"/>
    </source>
</evidence>
<dbReference type="STRING" id="655015.B1812_01470"/>
<dbReference type="SUPFAM" id="SSF82679">
    <property type="entry name" value="N-utilization substance G protein NusG, N-terminal domain"/>
    <property type="match status" value="1"/>
</dbReference>
<protein>
    <recommendedName>
        <fullName evidence="4">NusG-like N-terminal domain-containing protein</fullName>
    </recommendedName>
</protein>
<dbReference type="PANTHER" id="PTHR30265:SF4">
    <property type="entry name" value="KOW MOTIF FAMILY PROTEIN, EXPRESSED"/>
    <property type="match status" value="1"/>
</dbReference>
<dbReference type="InterPro" id="IPR043425">
    <property type="entry name" value="NusG-like"/>
</dbReference>
<dbReference type="PANTHER" id="PTHR30265">
    <property type="entry name" value="RHO-INTERACTING TRANSCRIPTION TERMINATION FACTOR NUSG"/>
    <property type="match status" value="1"/>
</dbReference>
<dbReference type="SUPFAM" id="SSF50104">
    <property type="entry name" value="Translation proteins SH3-like domain"/>
    <property type="match status" value="1"/>
</dbReference>
<proteinExistence type="predicted"/>
<dbReference type="Pfam" id="PF00467">
    <property type="entry name" value="KOW"/>
    <property type="match status" value="1"/>
</dbReference>
<reference evidence="5 6" key="1">
    <citation type="submission" date="2017-02" db="EMBL/GenBank/DDBJ databases">
        <authorList>
            <person name="Peterson S.W."/>
        </authorList>
    </citation>
    <scope>NUCLEOTIDE SEQUENCE [LARGE SCALE GENOMIC DNA]</scope>
    <source>
        <strain evidence="5 6">S285</strain>
    </source>
</reference>
<dbReference type="AlphaFoldDB" id="A0A1W6N0G7"/>
<sequence length="174" mass="19260">MTSNDELSIGERWYVARTLPNREVGAAMQLGAQGFRVFLPKIARTVRHARKMRHVRTPAFPAYLFVALDLDRDRWRSVNGTFGVARLVGADERPLPVPRGVVEAILDTVDETGVCRFDQGLLTGQRVRVIRGPFAEQLGELVRLDGAGRVRVLLEIMGGRIPAIVRSSDLVAAC</sequence>
<evidence type="ECO:0000313" key="6">
    <source>
        <dbReference type="Proteomes" id="UP000193978"/>
    </source>
</evidence>